<dbReference type="GO" id="GO:0016810">
    <property type="term" value="F:hydrolase activity, acting on carbon-nitrogen (but not peptide) bonds"/>
    <property type="evidence" value="ECO:0007669"/>
    <property type="project" value="InterPro"/>
</dbReference>
<name>A0A4V3Z524_9MICC</name>
<dbReference type="InterPro" id="IPR033932">
    <property type="entry name" value="YtcJ-like"/>
</dbReference>
<accession>A0A4V3Z524</accession>
<evidence type="ECO:0000313" key="3">
    <source>
        <dbReference type="Proteomes" id="UP000305233"/>
    </source>
</evidence>
<dbReference type="CDD" id="cd01300">
    <property type="entry name" value="YtcJ_like"/>
    <property type="match status" value="1"/>
</dbReference>
<gene>
    <name evidence="2" type="ORF">E8P82_14310</name>
</gene>
<dbReference type="OrthoDB" id="3238066at2"/>
<keyword evidence="3" id="KW-1185">Reference proteome</keyword>
<evidence type="ECO:0000259" key="1">
    <source>
        <dbReference type="Pfam" id="PF07969"/>
    </source>
</evidence>
<keyword evidence="2" id="KW-0378">Hydrolase</keyword>
<dbReference type="InterPro" id="IPR032466">
    <property type="entry name" value="Metal_Hydrolase"/>
</dbReference>
<dbReference type="Proteomes" id="UP000305233">
    <property type="component" value="Unassembled WGS sequence"/>
</dbReference>
<dbReference type="Pfam" id="PF07969">
    <property type="entry name" value="Amidohydro_3"/>
    <property type="match status" value="1"/>
</dbReference>
<dbReference type="Gene3D" id="3.10.310.70">
    <property type="match status" value="1"/>
</dbReference>
<dbReference type="AlphaFoldDB" id="A0A4V3Z524"/>
<dbReference type="SUPFAM" id="SSF51338">
    <property type="entry name" value="Composite domain of metallo-dependent hydrolases"/>
    <property type="match status" value="1"/>
</dbReference>
<dbReference type="PANTHER" id="PTHR22642:SF2">
    <property type="entry name" value="PROTEIN LONG AFTER FAR-RED 3"/>
    <property type="match status" value="1"/>
</dbReference>
<feature type="domain" description="Amidohydrolase 3" evidence="1">
    <location>
        <begin position="48"/>
        <end position="544"/>
    </location>
</feature>
<comment type="caution">
    <text evidence="2">The sequence shown here is derived from an EMBL/GenBank/DDBJ whole genome shotgun (WGS) entry which is preliminary data.</text>
</comment>
<dbReference type="SUPFAM" id="SSF51556">
    <property type="entry name" value="Metallo-dependent hydrolases"/>
    <property type="match status" value="1"/>
</dbReference>
<organism evidence="2 3">
    <name type="scientific">Arthrobacter echini</name>
    <dbReference type="NCBI Taxonomy" id="1529066"/>
    <lineage>
        <taxon>Bacteria</taxon>
        <taxon>Bacillati</taxon>
        <taxon>Actinomycetota</taxon>
        <taxon>Actinomycetes</taxon>
        <taxon>Micrococcales</taxon>
        <taxon>Micrococcaceae</taxon>
        <taxon>Arthrobacter</taxon>
    </lineage>
</organism>
<dbReference type="PANTHER" id="PTHR22642">
    <property type="entry name" value="IMIDAZOLONEPROPIONASE"/>
    <property type="match status" value="1"/>
</dbReference>
<proteinExistence type="predicted"/>
<dbReference type="InterPro" id="IPR013108">
    <property type="entry name" value="Amidohydro_3"/>
</dbReference>
<reference evidence="2 3" key="1">
    <citation type="submission" date="2019-04" db="EMBL/GenBank/DDBJ databases">
        <authorList>
            <person name="Liu Q."/>
            <person name="Xin Y.-H."/>
        </authorList>
    </citation>
    <scope>NUCLEOTIDE SEQUENCE [LARGE SCALE GENOMIC DNA]</scope>
    <source>
        <strain evidence="2 3">AM23</strain>
    </source>
</reference>
<dbReference type="RefSeq" id="WP_136455728.1">
    <property type="nucleotide sequence ID" value="NZ_SSWH01000019.1"/>
</dbReference>
<dbReference type="EMBL" id="SSWH01000019">
    <property type="protein sequence ID" value="THJ64739.1"/>
    <property type="molecule type" value="Genomic_DNA"/>
</dbReference>
<evidence type="ECO:0000313" key="2">
    <source>
        <dbReference type="EMBL" id="THJ64739.1"/>
    </source>
</evidence>
<dbReference type="Gene3D" id="3.20.20.140">
    <property type="entry name" value="Metal-dependent hydrolases"/>
    <property type="match status" value="1"/>
</dbReference>
<sequence>MADLLIHNARIFDGHQLIAADAVAVSGGSVVALGTGLDMLAAASLHAEIIDAGGGLLTPGFTDAHVHAVFGGLEQLGCDLSEAGDATECRDAISSYAARTDVADGWISGGGWTMSDFPGGTPTAVELDELIPDRGAFLVNRDHHSAWVNSHALELAGITADTPDPPGGRIERDASGNPTGTLHEGAMDLVSCLIPEETQEQLRHGLLEGQRYLNTFGITGWQDAIIGQYSGHADPYAAYCAADAAGELHSDVVGALWWPREVQDIPEQVRILRERRRHASSGTRFRATAVKFMLDGVVESRTAAMAEPYHSCGCPGAGSGLNYFEADFLAAAFTAIDAAGFDIHLHAIGDRAVSQGLDAFAAMRGANPGRDGRHHIAHLQVVDPRDVPRFADLDVTANLQALWACNDDSMRDLTVPVLGEERAGWQYPFRSLLDAGARLAMGSDWSVSTPDPWQAIHTAVNRTEGGAEELREPLNPSEAIGLLDALRAYTSGSARLNRSAAGGRIEIGGPADLALADRDPFAVPESDLHRLSNRLTVVAGAIVHNARNRTEGEA</sequence>
<dbReference type="Gene3D" id="2.30.40.10">
    <property type="entry name" value="Urease, subunit C, domain 1"/>
    <property type="match status" value="1"/>
</dbReference>
<protein>
    <submittedName>
        <fullName evidence="2">Amidohydrolase</fullName>
    </submittedName>
</protein>
<dbReference type="InterPro" id="IPR011059">
    <property type="entry name" value="Metal-dep_hydrolase_composite"/>
</dbReference>